<name>A0A484N1X2_9ASTE</name>
<evidence type="ECO:0000313" key="2">
    <source>
        <dbReference type="EMBL" id="VFQ94426.1"/>
    </source>
</evidence>
<keyword evidence="1" id="KW-0472">Membrane</keyword>
<feature type="transmembrane region" description="Helical" evidence="1">
    <location>
        <begin position="49"/>
        <end position="66"/>
    </location>
</feature>
<sequence length="68" mass="8216">MRAIRVYFVPKWAKGGDSMEIVFHDEHIMELGFMHILLERKKRSLKRKSLRVVFMPFEMFLSMTIIKD</sequence>
<proteinExistence type="predicted"/>
<evidence type="ECO:0000256" key="1">
    <source>
        <dbReference type="SAM" id="Phobius"/>
    </source>
</evidence>
<reference evidence="2 3" key="1">
    <citation type="submission" date="2018-04" db="EMBL/GenBank/DDBJ databases">
        <authorList>
            <person name="Vogel A."/>
        </authorList>
    </citation>
    <scope>NUCLEOTIDE SEQUENCE [LARGE SCALE GENOMIC DNA]</scope>
</reference>
<dbReference type="EMBL" id="OOIL02005264">
    <property type="protein sequence ID" value="VFQ94426.1"/>
    <property type="molecule type" value="Genomic_DNA"/>
</dbReference>
<protein>
    <submittedName>
        <fullName evidence="2">Uncharacterized protein</fullName>
    </submittedName>
</protein>
<dbReference type="AlphaFoldDB" id="A0A484N1X2"/>
<gene>
    <name evidence="2" type="ORF">CCAM_LOCUS36202</name>
</gene>
<keyword evidence="1" id="KW-0812">Transmembrane</keyword>
<keyword evidence="1" id="KW-1133">Transmembrane helix</keyword>
<organism evidence="2 3">
    <name type="scientific">Cuscuta campestris</name>
    <dbReference type="NCBI Taxonomy" id="132261"/>
    <lineage>
        <taxon>Eukaryota</taxon>
        <taxon>Viridiplantae</taxon>
        <taxon>Streptophyta</taxon>
        <taxon>Embryophyta</taxon>
        <taxon>Tracheophyta</taxon>
        <taxon>Spermatophyta</taxon>
        <taxon>Magnoliopsida</taxon>
        <taxon>eudicotyledons</taxon>
        <taxon>Gunneridae</taxon>
        <taxon>Pentapetalae</taxon>
        <taxon>asterids</taxon>
        <taxon>lamiids</taxon>
        <taxon>Solanales</taxon>
        <taxon>Convolvulaceae</taxon>
        <taxon>Cuscuteae</taxon>
        <taxon>Cuscuta</taxon>
        <taxon>Cuscuta subgen. Grammica</taxon>
        <taxon>Cuscuta sect. Cleistogrammica</taxon>
    </lineage>
</organism>
<evidence type="ECO:0000313" key="3">
    <source>
        <dbReference type="Proteomes" id="UP000595140"/>
    </source>
</evidence>
<accession>A0A484N1X2</accession>
<dbReference type="Proteomes" id="UP000595140">
    <property type="component" value="Unassembled WGS sequence"/>
</dbReference>
<keyword evidence="3" id="KW-1185">Reference proteome</keyword>